<feature type="domain" description="tRNA-splicing endonuclease subunit Sen15" evidence="3">
    <location>
        <begin position="249"/>
        <end position="338"/>
    </location>
</feature>
<dbReference type="PANTHER" id="PTHR28582">
    <property type="entry name" value="TRNA-SPLICING ENDONUCLEASE SUBUNIT SEN15"/>
    <property type="match status" value="1"/>
</dbReference>
<sequence>MSLPLSVTHTRKEIVLPTRYLKKYTQSLQVAFNGWAGSGIIALYLYPITGCPVEGLWACLTPGVVMSQAGAWGRQMSLPSWEVGQPPLVEEGFRGPSLWRTSWRLCTGVHSRDGSIRKGFGTKERIQNRIDSERNRQNKGLSFTVQNNNSLANWQDLSDVKNSFVCPSRPADCDVNQLLLMAQNKAALFWAYGKYRYEDNELYTLRPLRIVQSSLYEVAEVEVSVAMQPSLITKFAKITSLKEAVISSQVYLELCELKRYFDIDYCFDSTLNKICISAKKVKNGQKCMFVPITVNERLNFLKIQNISKLFPDKLTFIVIVQSDSTCVYYQIACNLLEPMDTVAKHLKENKQETVDSRLRKNRALLEDSALRGLKITLT</sequence>
<name>A0AAV8VYB9_9CUCU</name>
<dbReference type="Proteomes" id="UP001159042">
    <property type="component" value="Unassembled WGS sequence"/>
</dbReference>
<dbReference type="Gene3D" id="3.40.1350.10">
    <property type="match status" value="1"/>
</dbReference>
<dbReference type="SUPFAM" id="SSF53032">
    <property type="entry name" value="tRNA-intron endonuclease catalytic domain-like"/>
    <property type="match status" value="1"/>
</dbReference>
<comment type="caution">
    <text evidence="4">The sequence shown here is derived from an EMBL/GenBank/DDBJ whole genome shotgun (WGS) entry which is preliminary data.</text>
</comment>
<dbReference type="GO" id="GO:0006388">
    <property type="term" value="P:tRNA splicing, via endonucleolytic cleavage and ligation"/>
    <property type="evidence" value="ECO:0007669"/>
    <property type="project" value="InterPro"/>
</dbReference>
<protein>
    <recommendedName>
        <fullName evidence="3">tRNA-splicing endonuclease subunit Sen15 domain-containing protein</fullName>
    </recommendedName>
</protein>
<dbReference type="InterPro" id="IPR011856">
    <property type="entry name" value="tRNA_endonuc-like_dom_sf"/>
</dbReference>
<keyword evidence="5" id="KW-1185">Reference proteome</keyword>
<evidence type="ECO:0000256" key="1">
    <source>
        <dbReference type="ARBA" id="ARBA00006091"/>
    </source>
</evidence>
<dbReference type="EMBL" id="JANEYG010000020">
    <property type="protein sequence ID" value="KAJ8919077.1"/>
    <property type="molecule type" value="Genomic_DNA"/>
</dbReference>
<dbReference type="PANTHER" id="PTHR28582:SF1">
    <property type="entry name" value="TRNA-SPLICING ENDONUCLEASE SUBUNIT SEN15"/>
    <property type="match status" value="1"/>
</dbReference>
<dbReference type="GO" id="GO:0005634">
    <property type="term" value="C:nucleus"/>
    <property type="evidence" value="ECO:0007669"/>
    <property type="project" value="UniProtKB-ARBA"/>
</dbReference>
<evidence type="ECO:0000259" key="3">
    <source>
        <dbReference type="Pfam" id="PF09631"/>
    </source>
</evidence>
<evidence type="ECO:0000313" key="5">
    <source>
        <dbReference type="Proteomes" id="UP001159042"/>
    </source>
</evidence>
<dbReference type="InterPro" id="IPR018593">
    <property type="entry name" value="tRNA-endonuc_su_Sen15"/>
</dbReference>
<comment type="similarity">
    <text evidence="1">Belongs to the SEN15 family.</text>
</comment>
<proteinExistence type="inferred from homology"/>
<dbReference type="InterPro" id="IPR036167">
    <property type="entry name" value="tRNA_intron_Endo_cat-like_sf"/>
</dbReference>
<evidence type="ECO:0000256" key="2">
    <source>
        <dbReference type="ARBA" id="ARBA00022694"/>
    </source>
</evidence>
<organism evidence="4 5">
    <name type="scientific">Exocentrus adspersus</name>
    <dbReference type="NCBI Taxonomy" id="1586481"/>
    <lineage>
        <taxon>Eukaryota</taxon>
        <taxon>Metazoa</taxon>
        <taxon>Ecdysozoa</taxon>
        <taxon>Arthropoda</taxon>
        <taxon>Hexapoda</taxon>
        <taxon>Insecta</taxon>
        <taxon>Pterygota</taxon>
        <taxon>Neoptera</taxon>
        <taxon>Endopterygota</taxon>
        <taxon>Coleoptera</taxon>
        <taxon>Polyphaga</taxon>
        <taxon>Cucujiformia</taxon>
        <taxon>Chrysomeloidea</taxon>
        <taxon>Cerambycidae</taxon>
        <taxon>Lamiinae</taxon>
        <taxon>Acanthocinini</taxon>
        <taxon>Exocentrus</taxon>
    </lineage>
</organism>
<dbReference type="Pfam" id="PF09631">
    <property type="entry name" value="Sen15"/>
    <property type="match status" value="1"/>
</dbReference>
<gene>
    <name evidence="4" type="ORF">NQ315_012061</name>
</gene>
<evidence type="ECO:0000313" key="4">
    <source>
        <dbReference type="EMBL" id="KAJ8919077.1"/>
    </source>
</evidence>
<dbReference type="AlphaFoldDB" id="A0AAV8VYB9"/>
<keyword evidence="2" id="KW-0819">tRNA processing</keyword>
<dbReference type="GO" id="GO:0003676">
    <property type="term" value="F:nucleic acid binding"/>
    <property type="evidence" value="ECO:0007669"/>
    <property type="project" value="InterPro"/>
</dbReference>
<reference evidence="4 5" key="1">
    <citation type="journal article" date="2023" name="Insect Mol. Biol.">
        <title>Genome sequencing provides insights into the evolution of gene families encoding plant cell wall-degrading enzymes in longhorned beetles.</title>
        <authorList>
            <person name="Shin N.R."/>
            <person name="Okamura Y."/>
            <person name="Kirsch R."/>
            <person name="Pauchet Y."/>
        </authorList>
    </citation>
    <scope>NUCLEOTIDE SEQUENCE [LARGE SCALE GENOMIC DNA]</scope>
    <source>
        <strain evidence="4">EAD_L_NR</strain>
    </source>
</reference>
<accession>A0AAV8VYB9</accession>